<evidence type="ECO:0000256" key="5">
    <source>
        <dbReference type="ARBA" id="ARBA00023125"/>
    </source>
</evidence>
<dbReference type="InterPro" id="IPR001789">
    <property type="entry name" value="Sig_transdc_resp-reg_receiver"/>
</dbReference>
<evidence type="ECO:0000256" key="2">
    <source>
        <dbReference type="ARBA" id="ARBA00022553"/>
    </source>
</evidence>
<evidence type="ECO:0000256" key="4">
    <source>
        <dbReference type="ARBA" id="ARBA00023015"/>
    </source>
</evidence>
<evidence type="ECO:0000313" key="11">
    <source>
        <dbReference type="EMBL" id="MFC0274820.1"/>
    </source>
</evidence>
<dbReference type="PROSITE" id="PS50110">
    <property type="entry name" value="RESPONSE_REGULATORY"/>
    <property type="match status" value="1"/>
</dbReference>
<evidence type="ECO:0000259" key="9">
    <source>
        <dbReference type="PROSITE" id="PS50110"/>
    </source>
</evidence>
<reference evidence="11 12" key="1">
    <citation type="submission" date="2024-09" db="EMBL/GenBank/DDBJ databases">
        <authorList>
            <person name="Sun Q."/>
            <person name="Mori K."/>
        </authorList>
    </citation>
    <scope>NUCLEOTIDE SEQUENCE [LARGE SCALE GENOMIC DNA]</scope>
    <source>
        <strain evidence="11 12">CCM 7228</strain>
    </source>
</reference>
<dbReference type="Pfam" id="PF00486">
    <property type="entry name" value="Trans_reg_C"/>
    <property type="match status" value="1"/>
</dbReference>
<dbReference type="InterPro" id="IPR011006">
    <property type="entry name" value="CheY-like_superfamily"/>
</dbReference>
<dbReference type="Proteomes" id="UP001589854">
    <property type="component" value="Unassembled WGS sequence"/>
</dbReference>
<keyword evidence="3" id="KW-0902">Two-component regulatory system</keyword>
<dbReference type="Pfam" id="PF00072">
    <property type="entry name" value="Response_reg"/>
    <property type="match status" value="1"/>
</dbReference>
<dbReference type="InterPro" id="IPR039420">
    <property type="entry name" value="WalR-like"/>
</dbReference>
<dbReference type="Gene3D" id="6.10.250.690">
    <property type="match status" value="1"/>
</dbReference>
<keyword evidence="4" id="KW-0805">Transcription regulation</keyword>
<dbReference type="EMBL" id="JBHLVO010000047">
    <property type="protein sequence ID" value="MFC0274820.1"/>
    <property type="molecule type" value="Genomic_DNA"/>
</dbReference>
<dbReference type="CDD" id="cd17574">
    <property type="entry name" value="REC_OmpR"/>
    <property type="match status" value="1"/>
</dbReference>
<dbReference type="PROSITE" id="PS51755">
    <property type="entry name" value="OMPR_PHOB"/>
    <property type="match status" value="1"/>
</dbReference>
<dbReference type="CDD" id="cd00383">
    <property type="entry name" value="trans_reg_C"/>
    <property type="match status" value="1"/>
</dbReference>
<feature type="modified residue" description="4-aspartylphosphate" evidence="7">
    <location>
        <position position="52"/>
    </location>
</feature>
<accession>A0ABV6GM96</accession>
<organism evidence="11 12">
    <name type="scientific">Metabacillus herbersteinensis</name>
    <dbReference type="NCBI Taxonomy" id="283816"/>
    <lineage>
        <taxon>Bacteria</taxon>
        <taxon>Bacillati</taxon>
        <taxon>Bacillota</taxon>
        <taxon>Bacilli</taxon>
        <taxon>Bacillales</taxon>
        <taxon>Bacillaceae</taxon>
        <taxon>Metabacillus</taxon>
    </lineage>
</organism>
<proteinExistence type="predicted"/>
<sequence length="235" mass="27305">MKRKILIVDDEWNMRNLLKIYLSNDYEITEAVDGIEALRLVKTSDFDLILLDIMLPQMTGWEVCKEIRGMKSTPILMLTARNELKDKVQGLEVGADDYLIKPFEPEELLARVKALLRRVDLNTDQKEKILSFGSGKLIIEIESRKVLIDSETLEFTPKEFELLYTIASNPKRVFTREVLLDILWGFNDSRDARTVDTHIKNIRVKVKEKGFNYLPIETVWGVGYKFKLPDDSYES</sequence>
<evidence type="ECO:0000313" key="12">
    <source>
        <dbReference type="Proteomes" id="UP001589854"/>
    </source>
</evidence>
<dbReference type="InterPro" id="IPR036388">
    <property type="entry name" value="WH-like_DNA-bd_sf"/>
</dbReference>
<evidence type="ECO:0000256" key="1">
    <source>
        <dbReference type="ARBA" id="ARBA00004496"/>
    </source>
</evidence>
<keyword evidence="12" id="KW-1185">Reference proteome</keyword>
<feature type="domain" description="OmpR/PhoB-type" evidence="10">
    <location>
        <begin position="127"/>
        <end position="228"/>
    </location>
</feature>
<dbReference type="Gene3D" id="3.40.50.2300">
    <property type="match status" value="1"/>
</dbReference>
<dbReference type="PANTHER" id="PTHR48111:SF1">
    <property type="entry name" value="TWO-COMPONENT RESPONSE REGULATOR ORR33"/>
    <property type="match status" value="1"/>
</dbReference>
<dbReference type="SMART" id="SM00448">
    <property type="entry name" value="REC"/>
    <property type="match status" value="1"/>
</dbReference>
<dbReference type="SUPFAM" id="SSF52172">
    <property type="entry name" value="CheY-like"/>
    <property type="match status" value="1"/>
</dbReference>
<gene>
    <name evidence="11" type="ORF">ACFFIX_26275</name>
</gene>
<dbReference type="InterPro" id="IPR001867">
    <property type="entry name" value="OmpR/PhoB-type_DNA-bd"/>
</dbReference>
<comment type="caution">
    <text evidence="11">The sequence shown here is derived from an EMBL/GenBank/DDBJ whole genome shotgun (WGS) entry which is preliminary data.</text>
</comment>
<evidence type="ECO:0000259" key="10">
    <source>
        <dbReference type="PROSITE" id="PS51755"/>
    </source>
</evidence>
<dbReference type="InterPro" id="IPR016032">
    <property type="entry name" value="Sig_transdc_resp-reg_C-effctor"/>
</dbReference>
<evidence type="ECO:0000256" key="8">
    <source>
        <dbReference type="PROSITE-ProRule" id="PRU01091"/>
    </source>
</evidence>
<keyword evidence="2 7" id="KW-0597">Phosphoprotein</keyword>
<evidence type="ECO:0000256" key="6">
    <source>
        <dbReference type="ARBA" id="ARBA00023163"/>
    </source>
</evidence>
<dbReference type="PANTHER" id="PTHR48111">
    <property type="entry name" value="REGULATOR OF RPOS"/>
    <property type="match status" value="1"/>
</dbReference>
<dbReference type="SUPFAM" id="SSF46894">
    <property type="entry name" value="C-terminal effector domain of the bipartite response regulators"/>
    <property type="match status" value="1"/>
</dbReference>
<protein>
    <submittedName>
        <fullName evidence="11">Response regulator transcription factor</fullName>
    </submittedName>
</protein>
<feature type="DNA-binding region" description="OmpR/PhoB-type" evidence="8">
    <location>
        <begin position="127"/>
        <end position="228"/>
    </location>
</feature>
<name>A0ABV6GM96_9BACI</name>
<feature type="domain" description="Response regulatory" evidence="9">
    <location>
        <begin position="4"/>
        <end position="116"/>
    </location>
</feature>
<keyword evidence="6" id="KW-0804">Transcription</keyword>
<evidence type="ECO:0000256" key="7">
    <source>
        <dbReference type="PROSITE-ProRule" id="PRU00169"/>
    </source>
</evidence>
<comment type="subcellular location">
    <subcellularLocation>
        <location evidence="1">Cytoplasm</location>
    </subcellularLocation>
</comment>
<keyword evidence="5 8" id="KW-0238">DNA-binding</keyword>
<dbReference type="Gene3D" id="1.10.10.10">
    <property type="entry name" value="Winged helix-like DNA-binding domain superfamily/Winged helix DNA-binding domain"/>
    <property type="match status" value="1"/>
</dbReference>
<evidence type="ECO:0000256" key="3">
    <source>
        <dbReference type="ARBA" id="ARBA00023012"/>
    </source>
</evidence>
<dbReference type="SMART" id="SM00862">
    <property type="entry name" value="Trans_reg_C"/>
    <property type="match status" value="1"/>
</dbReference>
<dbReference type="RefSeq" id="WP_378939448.1">
    <property type="nucleotide sequence ID" value="NZ_JBHLVO010000047.1"/>
</dbReference>